<dbReference type="AlphaFoldDB" id="A0A915YF59"/>
<sequence>MNGFLFLIDFDIMTFLQGESFLSALKSFALAIIVWIVGSMVIGRAVKLIAAAMQKSKMDESLRPFLVSMLSVLLKILLLLAVASTLGMEVTSFVAILSAAAFAVGMALQGGLSNFAGGVMILLFKPFKVGDIISAQGFTGGVKEIQIFNTILLTPDNKTIIIPNGPLSNGAIENLTMQDTRRVDMTFGIGYGDDINKARQVIQEVLAACPHVIDPEKTDVFVSELGDSSVNFAVRPWTKPAHWWDVYFYMHENIKKEFDKNNVGIPYPTMDVNVLK</sequence>
<dbReference type="GO" id="GO:0008381">
    <property type="term" value="F:mechanosensitive monoatomic ion channel activity"/>
    <property type="evidence" value="ECO:0007669"/>
    <property type="project" value="InterPro"/>
</dbReference>
<accession>A0A915YF59</accession>
<dbReference type="InterPro" id="IPR011066">
    <property type="entry name" value="MscS_channel_C_sf"/>
</dbReference>
<dbReference type="InterPro" id="IPR023408">
    <property type="entry name" value="MscS_beta-dom_sf"/>
</dbReference>
<dbReference type="RefSeq" id="WP_264793120.1">
    <property type="nucleotide sequence ID" value="NZ_AP026867.1"/>
</dbReference>
<keyword evidence="11" id="KW-1185">Reference proteome</keyword>
<dbReference type="Pfam" id="PF21082">
    <property type="entry name" value="MS_channel_3rd"/>
    <property type="match status" value="1"/>
</dbReference>
<dbReference type="InterPro" id="IPR049278">
    <property type="entry name" value="MS_channel_C"/>
</dbReference>
<evidence type="ECO:0000256" key="6">
    <source>
        <dbReference type="ARBA" id="ARBA00023136"/>
    </source>
</evidence>
<dbReference type="InterPro" id="IPR011014">
    <property type="entry name" value="MscS_channel_TM-2"/>
</dbReference>
<dbReference type="InterPro" id="IPR010920">
    <property type="entry name" value="LSM_dom_sf"/>
</dbReference>
<gene>
    <name evidence="10" type="ORF">AsAng_0027080</name>
</gene>
<evidence type="ECO:0000313" key="11">
    <source>
        <dbReference type="Proteomes" id="UP001060919"/>
    </source>
</evidence>
<dbReference type="Proteomes" id="UP001060919">
    <property type="component" value="Chromosome"/>
</dbReference>
<evidence type="ECO:0000256" key="5">
    <source>
        <dbReference type="ARBA" id="ARBA00022989"/>
    </source>
</evidence>
<dbReference type="Gene3D" id="3.30.70.100">
    <property type="match status" value="1"/>
</dbReference>
<dbReference type="Gene3D" id="2.30.30.60">
    <property type="match status" value="1"/>
</dbReference>
<comment type="similarity">
    <text evidence="2">Belongs to the MscS (TC 1.A.23) family.</text>
</comment>
<evidence type="ECO:0000256" key="3">
    <source>
        <dbReference type="ARBA" id="ARBA00022475"/>
    </source>
</evidence>
<keyword evidence="3" id="KW-1003">Cell membrane</keyword>
<evidence type="ECO:0000256" key="2">
    <source>
        <dbReference type="ARBA" id="ARBA00008017"/>
    </source>
</evidence>
<feature type="domain" description="Mechanosensitive ion channel MscS" evidence="8">
    <location>
        <begin position="112"/>
        <end position="176"/>
    </location>
</feature>
<dbReference type="GO" id="GO:0005886">
    <property type="term" value="C:plasma membrane"/>
    <property type="evidence" value="ECO:0007669"/>
    <property type="project" value="UniProtKB-SubCell"/>
</dbReference>
<feature type="domain" description="Mechanosensitive ion channel MscS C-terminal" evidence="9">
    <location>
        <begin position="183"/>
        <end position="265"/>
    </location>
</feature>
<dbReference type="InterPro" id="IPR045275">
    <property type="entry name" value="MscS_archaea/bacteria_type"/>
</dbReference>
<dbReference type="KEGG" id="aup:AsAng_0027080"/>
<name>A0A915YF59_9BACT</name>
<dbReference type="Gene3D" id="1.10.287.1260">
    <property type="match status" value="1"/>
</dbReference>
<dbReference type="InterPro" id="IPR006685">
    <property type="entry name" value="MscS_channel_2nd"/>
</dbReference>
<organism evidence="10 11">
    <name type="scientific">Aureispira anguillae</name>
    <dbReference type="NCBI Taxonomy" id="2864201"/>
    <lineage>
        <taxon>Bacteria</taxon>
        <taxon>Pseudomonadati</taxon>
        <taxon>Bacteroidota</taxon>
        <taxon>Saprospiria</taxon>
        <taxon>Saprospirales</taxon>
        <taxon>Saprospiraceae</taxon>
        <taxon>Aureispira</taxon>
    </lineage>
</organism>
<dbReference type="Pfam" id="PF00924">
    <property type="entry name" value="MS_channel_2nd"/>
    <property type="match status" value="1"/>
</dbReference>
<evidence type="ECO:0000256" key="1">
    <source>
        <dbReference type="ARBA" id="ARBA00004651"/>
    </source>
</evidence>
<dbReference type="SUPFAM" id="SSF50182">
    <property type="entry name" value="Sm-like ribonucleoproteins"/>
    <property type="match status" value="1"/>
</dbReference>
<keyword evidence="4 7" id="KW-0812">Transmembrane</keyword>
<evidence type="ECO:0000256" key="7">
    <source>
        <dbReference type="SAM" id="Phobius"/>
    </source>
</evidence>
<evidence type="ECO:0000259" key="8">
    <source>
        <dbReference type="Pfam" id="PF00924"/>
    </source>
</evidence>
<dbReference type="SUPFAM" id="SSF82861">
    <property type="entry name" value="Mechanosensitive channel protein MscS (YggB), transmembrane region"/>
    <property type="match status" value="1"/>
</dbReference>
<protein>
    <submittedName>
        <fullName evidence="10">Mechanosensitive ion channel</fullName>
    </submittedName>
</protein>
<feature type="transmembrane region" description="Helical" evidence="7">
    <location>
        <begin position="20"/>
        <end position="43"/>
    </location>
</feature>
<reference evidence="10" key="1">
    <citation type="submission" date="2022-09" db="EMBL/GenBank/DDBJ databases">
        <title>Aureispira anguillicida sp. nov., isolated from Leptocephalus of Japanese eel Anguilla japonica.</title>
        <authorList>
            <person name="Yuasa K."/>
            <person name="Mekata T."/>
            <person name="Ikunari K."/>
        </authorList>
    </citation>
    <scope>NUCLEOTIDE SEQUENCE</scope>
    <source>
        <strain evidence="10">EL160426</strain>
    </source>
</reference>
<proteinExistence type="inferred from homology"/>
<feature type="transmembrane region" description="Helical" evidence="7">
    <location>
        <begin position="64"/>
        <end position="87"/>
    </location>
</feature>
<evidence type="ECO:0000313" key="10">
    <source>
        <dbReference type="EMBL" id="BDS11993.1"/>
    </source>
</evidence>
<dbReference type="EMBL" id="AP026867">
    <property type="protein sequence ID" value="BDS11993.1"/>
    <property type="molecule type" value="Genomic_DNA"/>
</dbReference>
<comment type="subcellular location">
    <subcellularLocation>
        <location evidence="1">Cell membrane</location>
        <topology evidence="1">Multi-pass membrane protein</topology>
    </subcellularLocation>
</comment>
<evidence type="ECO:0000259" key="9">
    <source>
        <dbReference type="Pfam" id="PF21082"/>
    </source>
</evidence>
<dbReference type="PANTHER" id="PTHR30221">
    <property type="entry name" value="SMALL-CONDUCTANCE MECHANOSENSITIVE CHANNEL"/>
    <property type="match status" value="1"/>
</dbReference>
<feature type="transmembrane region" description="Helical" evidence="7">
    <location>
        <begin position="93"/>
        <end position="124"/>
    </location>
</feature>
<dbReference type="SUPFAM" id="SSF82689">
    <property type="entry name" value="Mechanosensitive channel protein MscS (YggB), C-terminal domain"/>
    <property type="match status" value="1"/>
</dbReference>
<dbReference type="PANTHER" id="PTHR30221:SF1">
    <property type="entry name" value="SMALL-CONDUCTANCE MECHANOSENSITIVE CHANNEL"/>
    <property type="match status" value="1"/>
</dbReference>
<keyword evidence="5 7" id="KW-1133">Transmembrane helix</keyword>
<keyword evidence="6 7" id="KW-0472">Membrane</keyword>
<evidence type="ECO:0000256" key="4">
    <source>
        <dbReference type="ARBA" id="ARBA00022692"/>
    </source>
</evidence>